<dbReference type="AlphaFoldDB" id="A0A151ZBU0"/>
<keyword evidence="1" id="KW-0378">Hydrolase</keyword>
<dbReference type="STRING" id="361077.A0A151ZBU0"/>
<dbReference type="Pfam" id="PF22769">
    <property type="entry name" value="DCD"/>
    <property type="match status" value="1"/>
</dbReference>
<comment type="caution">
    <text evidence="3">The sequence shown here is derived from an EMBL/GenBank/DDBJ whole genome shotgun (WGS) entry which is preliminary data.</text>
</comment>
<gene>
    <name evidence="3" type="ORF">DLAC_08375</name>
</gene>
<dbReference type="EMBL" id="LODT01000035">
    <property type="protein sequence ID" value="KYQ91410.1"/>
    <property type="molecule type" value="Genomic_DNA"/>
</dbReference>
<reference evidence="3 4" key="1">
    <citation type="submission" date="2015-12" db="EMBL/GenBank/DDBJ databases">
        <title>Dictyostelia acquired genes for synthesis and detection of signals that induce cell-type specialization by lateral gene transfer from prokaryotes.</title>
        <authorList>
            <person name="Gloeckner G."/>
            <person name="Schaap P."/>
        </authorList>
    </citation>
    <scope>NUCLEOTIDE SEQUENCE [LARGE SCALE GENOMIC DNA]</scope>
    <source>
        <strain evidence="3 4">TK</strain>
    </source>
</reference>
<dbReference type="Proteomes" id="UP000076078">
    <property type="component" value="Unassembled WGS sequence"/>
</dbReference>
<protein>
    <submittedName>
        <fullName evidence="3">dCTP deaminase</fullName>
    </submittedName>
</protein>
<organism evidence="3 4">
    <name type="scientific">Tieghemostelium lacteum</name>
    <name type="common">Slime mold</name>
    <name type="synonym">Dictyostelium lacteum</name>
    <dbReference type="NCBI Taxonomy" id="361077"/>
    <lineage>
        <taxon>Eukaryota</taxon>
        <taxon>Amoebozoa</taxon>
        <taxon>Evosea</taxon>
        <taxon>Eumycetozoa</taxon>
        <taxon>Dictyostelia</taxon>
        <taxon>Dictyosteliales</taxon>
        <taxon>Raperosteliaceae</taxon>
        <taxon>Tieghemostelium</taxon>
    </lineage>
</organism>
<dbReference type="PANTHER" id="PTHR42680:SF3">
    <property type="entry name" value="DCTP DEAMINASE"/>
    <property type="match status" value="1"/>
</dbReference>
<dbReference type="NCBIfam" id="TIGR02274">
    <property type="entry name" value="dCTP_deam"/>
    <property type="match status" value="1"/>
</dbReference>
<evidence type="ECO:0000313" key="3">
    <source>
        <dbReference type="EMBL" id="KYQ91410.1"/>
    </source>
</evidence>
<dbReference type="CDD" id="cd07557">
    <property type="entry name" value="trimeric_dUTPase"/>
    <property type="match status" value="1"/>
</dbReference>
<evidence type="ECO:0000313" key="4">
    <source>
        <dbReference type="Proteomes" id="UP000076078"/>
    </source>
</evidence>
<sequence>MTVLSREEILKAIESNDIKITPYNKEALGCASIDLTLANEFRLFTTESKEIEVSEDTNYQDHTIKFTLKPGETFLLKPGQTCLAITEETIELSPKYCGLLEGRSRFARLGLFVHISAGFMNPGIKNKQVLEIFNASSNSLRLKPGTKICQFVFMELKGESQYQGRFKDNKL</sequence>
<dbReference type="OMA" id="PVESMMW"/>
<name>A0A151ZBU0_TIELA</name>
<dbReference type="GO" id="GO:0008829">
    <property type="term" value="F:dCTP deaminase activity"/>
    <property type="evidence" value="ECO:0007669"/>
    <property type="project" value="InterPro"/>
</dbReference>
<accession>A0A151ZBU0</accession>
<proteinExistence type="predicted"/>
<dbReference type="InterPro" id="IPR011962">
    <property type="entry name" value="dCTP_deaminase"/>
</dbReference>
<dbReference type="OrthoDB" id="2304873at2759"/>
<dbReference type="InParanoid" id="A0A151ZBU0"/>
<dbReference type="InterPro" id="IPR036157">
    <property type="entry name" value="dUTPase-like_sf"/>
</dbReference>
<dbReference type="GO" id="GO:0006229">
    <property type="term" value="P:dUTP biosynthetic process"/>
    <property type="evidence" value="ECO:0007669"/>
    <property type="project" value="InterPro"/>
</dbReference>
<dbReference type="Gene3D" id="2.70.40.10">
    <property type="match status" value="1"/>
</dbReference>
<evidence type="ECO:0000256" key="2">
    <source>
        <dbReference type="ARBA" id="ARBA00023080"/>
    </source>
</evidence>
<dbReference type="SUPFAM" id="SSF51283">
    <property type="entry name" value="dUTPase-like"/>
    <property type="match status" value="1"/>
</dbReference>
<keyword evidence="2" id="KW-0546">Nucleotide metabolism</keyword>
<dbReference type="InterPro" id="IPR033704">
    <property type="entry name" value="dUTPase_trimeric"/>
</dbReference>
<evidence type="ECO:0000256" key="1">
    <source>
        <dbReference type="ARBA" id="ARBA00022801"/>
    </source>
</evidence>
<dbReference type="FunCoup" id="A0A151ZBU0">
    <property type="interactions" value="39"/>
</dbReference>
<dbReference type="PANTHER" id="PTHR42680">
    <property type="entry name" value="DCTP DEAMINASE"/>
    <property type="match status" value="1"/>
</dbReference>
<keyword evidence="4" id="KW-1185">Reference proteome</keyword>